<dbReference type="EMBL" id="CAJVPS010016518">
    <property type="protein sequence ID" value="CAG8690239.1"/>
    <property type="molecule type" value="Genomic_DNA"/>
</dbReference>
<name>A0A9N9EU11_9GLOM</name>
<sequence length="80" mass="9003">PLGLSKKKPVRTERKGCNSGTPEHHSSNYGREVIRNPQFGSYEVTYNAIWRACINIQEYLPIKITGISSILTKLDVNDKA</sequence>
<comment type="caution">
    <text evidence="2">The sequence shown here is derived from an EMBL/GenBank/DDBJ whole genome shotgun (WGS) entry which is preliminary data.</text>
</comment>
<feature type="region of interest" description="Disordered" evidence="1">
    <location>
        <begin position="1"/>
        <end position="31"/>
    </location>
</feature>
<protein>
    <submittedName>
        <fullName evidence="2">3927_t:CDS:1</fullName>
    </submittedName>
</protein>
<evidence type="ECO:0000313" key="2">
    <source>
        <dbReference type="EMBL" id="CAG8690239.1"/>
    </source>
</evidence>
<dbReference type="AlphaFoldDB" id="A0A9N9EU11"/>
<feature type="compositionally biased region" description="Basic and acidic residues" evidence="1">
    <location>
        <begin position="10"/>
        <end position="26"/>
    </location>
</feature>
<proteinExistence type="predicted"/>
<keyword evidence="3" id="KW-1185">Reference proteome</keyword>
<feature type="non-terminal residue" evidence="2">
    <location>
        <position position="1"/>
    </location>
</feature>
<reference evidence="2" key="1">
    <citation type="submission" date="2021-06" db="EMBL/GenBank/DDBJ databases">
        <authorList>
            <person name="Kallberg Y."/>
            <person name="Tangrot J."/>
            <person name="Rosling A."/>
        </authorList>
    </citation>
    <scope>NUCLEOTIDE SEQUENCE</scope>
    <source>
        <strain evidence="2">FL130A</strain>
    </source>
</reference>
<organism evidence="2 3">
    <name type="scientific">Ambispora leptoticha</name>
    <dbReference type="NCBI Taxonomy" id="144679"/>
    <lineage>
        <taxon>Eukaryota</taxon>
        <taxon>Fungi</taxon>
        <taxon>Fungi incertae sedis</taxon>
        <taxon>Mucoromycota</taxon>
        <taxon>Glomeromycotina</taxon>
        <taxon>Glomeromycetes</taxon>
        <taxon>Archaeosporales</taxon>
        <taxon>Ambisporaceae</taxon>
        <taxon>Ambispora</taxon>
    </lineage>
</organism>
<accession>A0A9N9EU11</accession>
<dbReference type="Proteomes" id="UP000789508">
    <property type="component" value="Unassembled WGS sequence"/>
</dbReference>
<evidence type="ECO:0000256" key="1">
    <source>
        <dbReference type="SAM" id="MobiDB-lite"/>
    </source>
</evidence>
<evidence type="ECO:0000313" key="3">
    <source>
        <dbReference type="Proteomes" id="UP000789508"/>
    </source>
</evidence>
<gene>
    <name evidence="2" type="ORF">ALEPTO_LOCUS11178</name>
</gene>